<sequence length="95" mass="10635">MLDGLLRIGIRFYGVMRLGVMEIDIQRSGLHGALAKNRILYASLSVINDVKDGCFGAVSMVTSKVLEYFGRKSGDQSKKNHIEHELFLLLMVGYE</sequence>
<organism evidence="1 2">
    <name type="scientific">Endocarpon pusillum</name>
    <dbReference type="NCBI Taxonomy" id="364733"/>
    <lineage>
        <taxon>Eukaryota</taxon>
        <taxon>Fungi</taxon>
        <taxon>Dikarya</taxon>
        <taxon>Ascomycota</taxon>
        <taxon>Pezizomycotina</taxon>
        <taxon>Eurotiomycetes</taxon>
        <taxon>Chaetothyriomycetidae</taxon>
        <taxon>Verrucariales</taxon>
        <taxon>Verrucariaceae</taxon>
        <taxon>Endocarpon</taxon>
    </lineage>
</organism>
<reference evidence="1" key="1">
    <citation type="submission" date="2020-02" db="EMBL/GenBank/DDBJ databases">
        <authorList>
            <person name="Palmer J.M."/>
        </authorList>
    </citation>
    <scope>NUCLEOTIDE SEQUENCE</scope>
    <source>
        <strain evidence="1">EPUS1.4</strain>
        <tissue evidence="1">Thallus</tissue>
    </source>
</reference>
<accession>A0A8H7AQB8</accession>
<dbReference type="Proteomes" id="UP000606974">
    <property type="component" value="Unassembled WGS sequence"/>
</dbReference>
<keyword evidence="2" id="KW-1185">Reference proteome</keyword>
<protein>
    <submittedName>
        <fullName evidence="1">Uncharacterized protein</fullName>
    </submittedName>
</protein>
<evidence type="ECO:0000313" key="2">
    <source>
        <dbReference type="Proteomes" id="UP000606974"/>
    </source>
</evidence>
<comment type="caution">
    <text evidence="1">The sequence shown here is derived from an EMBL/GenBank/DDBJ whole genome shotgun (WGS) entry which is preliminary data.</text>
</comment>
<name>A0A8H7AQB8_9EURO</name>
<dbReference type="EMBL" id="JAACFV010000044">
    <property type="protein sequence ID" value="KAF7509240.1"/>
    <property type="molecule type" value="Genomic_DNA"/>
</dbReference>
<evidence type="ECO:0000313" key="1">
    <source>
        <dbReference type="EMBL" id="KAF7509240.1"/>
    </source>
</evidence>
<gene>
    <name evidence="1" type="ORF">GJ744_008300</name>
</gene>
<dbReference type="AlphaFoldDB" id="A0A8H7AQB8"/>
<proteinExistence type="predicted"/>